<dbReference type="AlphaFoldDB" id="A0A0J5VYG1"/>
<reference evidence="3" key="2">
    <citation type="submission" date="2022-10" db="EMBL/GenBank/DDBJ databases">
        <title>Mechanism of multi-heavy metal repair in Cytobacillus Firmus M7.</title>
        <authorList>
            <person name="Li X."/>
            <person name="Yu C."/>
        </authorList>
    </citation>
    <scope>NUCLEOTIDE SEQUENCE</scope>
    <source>
        <strain evidence="3">M7</strain>
    </source>
</reference>
<reference evidence="2 4" key="1">
    <citation type="journal article" date="2020" name="G3 (Bethesda)">
        <title>Whole Genome Sequencing and Comparative Genomics of Two Nematicidal Bacillus Strains Reveals a Wide Range of Possible Virulence Factors.</title>
        <authorList>
            <person name="Susic N."/>
            <person name="Janezic S."/>
            <person name="Rupnik M."/>
            <person name="Geric Stare B."/>
        </authorList>
    </citation>
    <scope>NUCLEOTIDE SEQUENCE [LARGE SCALE GENOMIC DNA]</scope>
    <source>
        <strain evidence="2 4">I-1582</strain>
    </source>
</reference>
<organism evidence="2 4">
    <name type="scientific">Cytobacillus firmus</name>
    <name type="common">Bacillus firmus</name>
    <dbReference type="NCBI Taxonomy" id="1399"/>
    <lineage>
        <taxon>Bacteria</taxon>
        <taxon>Bacillati</taxon>
        <taxon>Bacillota</taxon>
        <taxon>Bacilli</taxon>
        <taxon>Bacillales</taxon>
        <taxon>Bacillaceae</taxon>
        <taxon>Cytobacillus</taxon>
    </lineage>
</organism>
<protein>
    <submittedName>
        <fullName evidence="2">Uncharacterized protein</fullName>
    </submittedName>
</protein>
<dbReference type="EMBL" id="CP107027">
    <property type="protein sequence ID" value="UYG97271.1"/>
    <property type="molecule type" value="Genomic_DNA"/>
</dbReference>
<gene>
    <name evidence="2" type="ORF">KIS1582_0767</name>
    <name evidence="3" type="ORF">OD459_09765</name>
</gene>
<sequence length="74" mass="8711">MKNKNILFYILVALLITTVVSIVMGYHNFGFGVGFLFAFLSLSTGYFYSMKNREYMHQNYHADYVDRLKNDKKI</sequence>
<accession>A0A0J5VYG1</accession>
<keyword evidence="1" id="KW-0812">Transmembrane</keyword>
<keyword evidence="1" id="KW-1133">Transmembrane helix</keyword>
<feature type="transmembrane region" description="Helical" evidence="1">
    <location>
        <begin position="7"/>
        <end position="24"/>
    </location>
</feature>
<evidence type="ECO:0000313" key="4">
    <source>
        <dbReference type="Proteomes" id="UP000465778"/>
    </source>
</evidence>
<name>A0A0J5VYG1_CYTFI</name>
<dbReference type="RefSeq" id="WP_048010560.1">
    <property type="nucleotide sequence ID" value="NZ_CANMEA010000005.1"/>
</dbReference>
<keyword evidence="1" id="KW-0472">Membrane</keyword>
<evidence type="ECO:0000313" key="2">
    <source>
        <dbReference type="EMBL" id="KAF0825460.1"/>
    </source>
</evidence>
<proteinExistence type="predicted"/>
<evidence type="ECO:0000313" key="3">
    <source>
        <dbReference type="EMBL" id="UYG97271.1"/>
    </source>
</evidence>
<feature type="transmembrane region" description="Helical" evidence="1">
    <location>
        <begin position="30"/>
        <end position="48"/>
    </location>
</feature>
<dbReference type="Proteomes" id="UP000465778">
    <property type="component" value="Unassembled WGS sequence"/>
</dbReference>
<dbReference type="Proteomes" id="UP001163104">
    <property type="component" value="Chromosome"/>
</dbReference>
<evidence type="ECO:0000256" key="1">
    <source>
        <dbReference type="SAM" id="Phobius"/>
    </source>
</evidence>
<dbReference type="EMBL" id="VDEM01000004">
    <property type="protein sequence ID" value="KAF0825460.1"/>
    <property type="molecule type" value="Genomic_DNA"/>
</dbReference>
<dbReference type="OrthoDB" id="2917386at2"/>